<dbReference type="Pfam" id="PF05699">
    <property type="entry name" value="Dimer_Tnp_hAT"/>
    <property type="match status" value="1"/>
</dbReference>
<organism evidence="2 3">
    <name type="scientific">Spinacia oleracea</name>
    <name type="common">Spinach</name>
    <dbReference type="NCBI Taxonomy" id="3562"/>
    <lineage>
        <taxon>Eukaryota</taxon>
        <taxon>Viridiplantae</taxon>
        <taxon>Streptophyta</taxon>
        <taxon>Embryophyta</taxon>
        <taxon>Tracheophyta</taxon>
        <taxon>Spermatophyta</taxon>
        <taxon>Magnoliopsida</taxon>
        <taxon>eudicotyledons</taxon>
        <taxon>Gunneridae</taxon>
        <taxon>Pentapetalae</taxon>
        <taxon>Caryophyllales</taxon>
        <taxon>Chenopodiaceae</taxon>
        <taxon>Chenopodioideae</taxon>
        <taxon>Anserineae</taxon>
        <taxon>Spinacia</taxon>
    </lineage>
</organism>
<dbReference type="InterPro" id="IPR006580">
    <property type="entry name" value="Znf_TTF"/>
</dbReference>
<evidence type="ECO:0000313" key="2">
    <source>
        <dbReference type="Proteomes" id="UP000813463"/>
    </source>
</evidence>
<dbReference type="Proteomes" id="UP000813463">
    <property type="component" value="Chromosome 1"/>
</dbReference>
<name>A0A9R0JDY1_SPIOL</name>
<dbReference type="InterPro" id="IPR055298">
    <property type="entry name" value="AtLOH3-like"/>
</dbReference>
<feature type="domain" description="TTF-type" evidence="1">
    <location>
        <begin position="12"/>
        <end position="110"/>
    </location>
</feature>
<evidence type="ECO:0000313" key="3">
    <source>
        <dbReference type="RefSeq" id="XP_021864694.2"/>
    </source>
</evidence>
<reference evidence="3" key="2">
    <citation type="submission" date="2025-08" db="UniProtKB">
        <authorList>
            <consortium name="RefSeq"/>
        </authorList>
    </citation>
    <scope>IDENTIFICATION</scope>
    <source>
        <tissue evidence="3">Leaf</tissue>
    </source>
</reference>
<reference evidence="2" key="1">
    <citation type="journal article" date="2021" name="Nat. Commun.">
        <title>Genomic analyses provide insights into spinach domestication and the genetic basis of agronomic traits.</title>
        <authorList>
            <person name="Cai X."/>
            <person name="Sun X."/>
            <person name="Xu C."/>
            <person name="Sun H."/>
            <person name="Wang X."/>
            <person name="Ge C."/>
            <person name="Zhang Z."/>
            <person name="Wang Q."/>
            <person name="Fei Z."/>
            <person name="Jiao C."/>
            <person name="Wang Q."/>
        </authorList>
    </citation>
    <scope>NUCLEOTIDE SEQUENCE [LARGE SCALE GENOMIC DNA]</scope>
    <source>
        <strain evidence="2">cv. Varoflay</strain>
    </source>
</reference>
<dbReference type="SMART" id="SM00597">
    <property type="entry name" value="ZnF_TTF"/>
    <property type="match status" value="1"/>
</dbReference>
<gene>
    <name evidence="3" type="primary">LOC110803483</name>
</gene>
<dbReference type="InterPro" id="IPR012337">
    <property type="entry name" value="RNaseH-like_sf"/>
</dbReference>
<dbReference type="GO" id="GO:0046983">
    <property type="term" value="F:protein dimerization activity"/>
    <property type="evidence" value="ECO:0007669"/>
    <property type="project" value="InterPro"/>
</dbReference>
<dbReference type="KEGG" id="soe:110803483"/>
<dbReference type="PANTHER" id="PTHR11697">
    <property type="entry name" value="GENERAL TRANSCRIPTION FACTOR 2-RELATED ZINC FINGER PROTEIN"/>
    <property type="match status" value="1"/>
</dbReference>
<evidence type="ECO:0000259" key="1">
    <source>
        <dbReference type="SMART" id="SM00597"/>
    </source>
</evidence>
<sequence>MNEYPHSGPVDHSRRFQSKWFETFNWLGYLPTTDAAYCFPCFLFGKKPLGKSSSDTFTMQGFRNWKRVGGKDCVFVSHMGKDTNSAHAYSALCWENRKNPKGHVDTVIEKLAPKQIADNCLRLSVSITIVRWLTFQKCAFRGHDESATSLNQGNFLEMLKLIAYYNKDVQKVVLGNAPQNAQYIAPDIQKQILHIFAQKVQNEIRKEIERFLELVHVKDTTSKTLKEEITTVLSNHELSIQNLRGQGYDGASNMRGEWNGLQALFIEDCPYAYYVHCLAHQLQLALVAAAREVFEVHEFFKDLIFIVNVVNSSSKRHDELQDRQVTELEYLVEIEEVETGKGLNQIGTLKRPEDTRWSSHFKSIYSVVKMFNATRCVLETIATDRQATYAQRGDATYALKKLLPFDFLFILHVMQELMGYTDALYRVSDLHVPYSDFIRSRRNKDVISVEHHYRVDVFTATMDQQLQELNSRFSEQTTELLILSTTLNPIDGYKHFNVEKICRLAEKYYPEDFSNHENSKFHLKYQLDLFYCDAPKHPEMKNLCTIADLCRSLAETGKSDIYPLVDRLIRLILTLPVSTSTTERAFSAMKIVNTSLRNKMKDDFLSNYLVLYIEKEIAEKFTVESITSDFNSMKPRRVQFS</sequence>
<dbReference type="PANTHER" id="PTHR11697:SF230">
    <property type="entry name" value="ZINC FINGER, MYM DOMAIN CONTAINING 1"/>
    <property type="match status" value="1"/>
</dbReference>
<dbReference type="InterPro" id="IPR025398">
    <property type="entry name" value="DUF4371"/>
</dbReference>
<dbReference type="AlphaFoldDB" id="A0A9R0JDY1"/>
<dbReference type="Pfam" id="PF14291">
    <property type="entry name" value="DUF4371"/>
    <property type="match status" value="2"/>
</dbReference>
<dbReference type="InterPro" id="IPR008906">
    <property type="entry name" value="HATC_C_dom"/>
</dbReference>
<protein>
    <recommendedName>
        <fullName evidence="1">TTF-type domain-containing protein</fullName>
    </recommendedName>
</protein>
<accession>A0A9R0JDY1</accession>
<proteinExistence type="predicted"/>
<dbReference type="GeneID" id="110803483"/>
<dbReference type="SUPFAM" id="SSF53098">
    <property type="entry name" value="Ribonuclease H-like"/>
    <property type="match status" value="1"/>
</dbReference>
<dbReference type="RefSeq" id="XP_021864694.2">
    <property type="nucleotide sequence ID" value="XM_022009002.2"/>
</dbReference>
<keyword evidence="2" id="KW-1185">Reference proteome</keyword>